<evidence type="ECO:0000313" key="4">
    <source>
        <dbReference type="Proteomes" id="UP000187203"/>
    </source>
</evidence>
<comment type="caution">
    <text evidence="2">The sequence shown here is derived from an EMBL/GenBank/DDBJ whole genome shotgun (WGS) entry which is preliminary data.</text>
</comment>
<proteinExistence type="predicted"/>
<evidence type="ECO:0000313" key="3">
    <source>
        <dbReference type="EMBL" id="OMP12179.1"/>
    </source>
</evidence>
<organism evidence="2 4">
    <name type="scientific">Corchorus olitorius</name>
    <dbReference type="NCBI Taxonomy" id="93759"/>
    <lineage>
        <taxon>Eukaryota</taxon>
        <taxon>Viridiplantae</taxon>
        <taxon>Streptophyta</taxon>
        <taxon>Embryophyta</taxon>
        <taxon>Tracheophyta</taxon>
        <taxon>Spermatophyta</taxon>
        <taxon>Magnoliopsida</taxon>
        <taxon>eudicotyledons</taxon>
        <taxon>Gunneridae</taxon>
        <taxon>Pentapetalae</taxon>
        <taxon>rosids</taxon>
        <taxon>malvids</taxon>
        <taxon>Malvales</taxon>
        <taxon>Malvaceae</taxon>
        <taxon>Grewioideae</taxon>
        <taxon>Apeibeae</taxon>
        <taxon>Corchorus</taxon>
    </lineage>
</organism>
<name>A0A1R3JAT1_9ROSI</name>
<dbReference type="EMBL" id="AWUE01009748">
    <property type="protein sequence ID" value="OMP12179.1"/>
    <property type="molecule type" value="Genomic_DNA"/>
</dbReference>
<gene>
    <name evidence="3" type="ORF">COLO4_03422</name>
    <name evidence="2" type="ORF">COLO4_18042</name>
</gene>
<dbReference type="AlphaFoldDB" id="A0A1R3JAT1"/>
<accession>A0A1R3JAT1</accession>
<keyword evidence="4" id="KW-1185">Reference proteome</keyword>
<reference evidence="2" key="3">
    <citation type="journal article" date="2017" name="Nat. Plants">
        <title>Comparative genomics of two jute species and insight into fibre biogenesis.</title>
        <authorList>
            <person name="Islam M.S."/>
            <person name="Saito J.A."/>
            <person name="Emdad E.M."/>
            <person name="Ahmed B."/>
            <person name="Islam M.M."/>
            <person name="Halim A."/>
            <person name="Hossen Q.M."/>
            <person name="Hossain M.Z."/>
            <person name="Ahmed R."/>
            <person name="Hossain M.S."/>
            <person name="Kabir S.M."/>
            <person name="Khan M.S."/>
            <person name="Khan M.M."/>
            <person name="Hasan R."/>
            <person name="Aktar N."/>
            <person name="Honi U."/>
            <person name="Islam R."/>
            <person name="Rashid M.M."/>
            <person name="Wan X."/>
            <person name="Hou S."/>
            <person name="Haque T."/>
            <person name="Azam M.S."/>
            <person name="Moosa M.M."/>
            <person name="Elias S.M."/>
            <person name="Hasan A.M."/>
            <person name="Mahmood N."/>
            <person name="Shafiuddin M."/>
            <person name="Shahid S."/>
            <person name="Shommu N.S."/>
            <person name="Jahan S."/>
            <person name="Roy S."/>
            <person name="Chowdhury A."/>
            <person name="Akhand A.I."/>
            <person name="Nisho G.M."/>
            <person name="Uddin K.S."/>
            <person name="Rabeya T."/>
            <person name="Hoque S.M."/>
            <person name="Snigdha A.R."/>
            <person name="Mortoza S."/>
            <person name="Matin S.A."/>
            <person name="Islam M.K."/>
            <person name="Lashkar M.Z."/>
            <person name="Zaman M."/>
            <person name="Yuryev A."/>
            <person name="Uddin M.K."/>
            <person name="Rahman M.S."/>
            <person name="Haque M.S."/>
            <person name="Alam M.M."/>
            <person name="Khan H."/>
            <person name="Alam M."/>
        </authorList>
    </citation>
    <scope>NUCLEOTIDE SEQUENCE</scope>
    <source>
        <tissue evidence="2">Whole seedlings</tissue>
    </source>
</reference>
<keyword evidence="1" id="KW-0732">Signal</keyword>
<dbReference type="Proteomes" id="UP000187203">
    <property type="component" value="Unassembled WGS sequence"/>
</dbReference>
<feature type="chain" id="PRO_5011900461" evidence="1">
    <location>
        <begin position="25"/>
        <end position="50"/>
    </location>
</feature>
<evidence type="ECO:0000256" key="1">
    <source>
        <dbReference type="SAM" id="SignalP"/>
    </source>
</evidence>
<reference evidence="2" key="2">
    <citation type="submission" date="2013-09" db="EMBL/GenBank/DDBJ databases">
        <authorList>
            <person name="Alam M."/>
            <person name="Haque M.S."/>
            <person name="Islam M.S."/>
            <person name="Emdad E.M."/>
            <person name="Islam M.M."/>
            <person name="Ahmed B."/>
            <person name="Halim A."/>
            <person name="Hossen Q.M.M."/>
            <person name="Hossain M.Z."/>
            <person name="Ahmed R."/>
            <person name="Khan M.M."/>
            <person name="Islam R."/>
            <person name="Rashid M.M."/>
            <person name="Khan S.A."/>
            <person name="Rahman M.S."/>
            <person name="Alam M."/>
            <person name="Yahiya A.S."/>
            <person name="Khan M.S."/>
            <person name="Azam M.S."/>
            <person name="Haque T."/>
            <person name="Lashkar M.Z.H."/>
            <person name="Akhand A.I."/>
            <person name="Morshed G."/>
            <person name="Roy S."/>
            <person name="Uddin K.S."/>
            <person name="Rabeya T."/>
            <person name="Hossain A.S."/>
            <person name="Chowdhury A."/>
            <person name="Snigdha A.R."/>
            <person name="Mortoza M.S."/>
            <person name="Matin S.A."/>
            <person name="Hoque S.M.E."/>
            <person name="Islam M.K."/>
            <person name="Roy D.K."/>
            <person name="Haider R."/>
            <person name="Moosa M.M."/>
            <person name="Elias S.M."/>
            <person name="Hasan A.M."/>
            <person name="Jahan S."/>
            <person name="Shafiuddin M."/>
            <person name="Mahmood N."/>
            <person name="Shommy N.S."/>
        </authorList>
    </citation>
    <scope>NUCLEOTIDE SEQUENCE</scope>
    <source>
        <tissue evidence="2">Whole seedlings</tissue>
    </source>
</reference>
<reference evidence="4" key="1">
    <citation type="submission" date="2013-09" db="EMBL/GenBank/DDBJ databases">
        <title>Corchorus olitorius genome sequencing.</title>
        <authorList>
            <person name="Alam M."/>
            <person name="Haque M.S."/>
            <person name="Islam M.S."/>
            <person name="Emdad E.M."/>
            <person name="Islam M.M."/>
            <person name="Ahmed B."/>
            <person name="Halim A."/>
            <person name="Hossen Q.M.M."/>
            <person name="Hossain M.Z."/>
            <person name="Ahmed R."/>
            <person name="Khan M.M."/>
            <person name="Islam R."/>
            <person name="Rashid M.M."/>
            <person name="Khan S.A."/>
            <person name="Rahman M.S."/>
            <person name="Alam M."/>
            <person name="Yahiya A.S."/>
            <person name="Khan M.S."/>
            <person name="Azam M.S."/>
            <person name="Haque T."/>
            <person name="Lashkar M.Z.H."/>
            <person name="Akhand A.I."/>
            <person name="Morshed G."/>
            <person name="Roy S."/>
            <person name="Uddin K.S."/>
            <person name="Rabeya T."/>
            <person name="Hossain A.S."/>
            <person name="Chowdhury A."/>
            <person name="Snigdha A.R."/>
            <person name="Mortoza M.S."/>
            <person name="Matin S.A."/>
            <person name="Hoque S.M.E."/>
            <person name="Islam M.K."/>
            <person name="Roy D.K."/>
            <person name="Haider R."/>
            <person name="Moosa M.M."/>
            <person name="Elias S.M."/>
            <person name="Hasan A.M."/>
            <person name="Jahan S."/>
            <person name="Shafiuddin M."/>
            <person name="Mahmood N."/>
            <person name="Shommy N.S."/>
        </authorList>
    </citation>
    <scope>NUCLEOTIDE SEQUENCE [LARGE SCALE GENOMIC DNA]</scope>
    <source>
        <strain evidence="4">cv. O-4</strain>
    </source>
</reference>
<sequence>MAKIVSSLGFFCLVSVLHIKANDAGIILKKEIDIKGPEIRNWLSEGKKFC</sequence>
<protein>
    <submittedName>
        <fullName evidence="2">Uncharacterized protein</fullName>
    </submittedName>
</protein>
<evidence type="ECO:0000313" key="2">
    <source>
        <dbReference type="EMBL" id="OMO91897.1"/>
    </source>
</evidence>
<feature type="signal peptide" evidence="1">
    <location>
        <begin position="1"/>
        <end position="24"/>
    </location>
</feature>
<dbReference type="EMBL" id="AWUE01016410">
    <property type="protein sequence ID" value="OMO91897.1"/>
    <property type="molecule type" value="Genomic_DNA"/>
</dbReference>